<name>A0A9D1H250_9FIRM</name>
<gene>
    <name evidence="5" type="ORF">IAA60_01215</name>
</gene>
<dbReference type="PROSITE" id="PS51272">
    <property type="entry name" value="SLH"/>
    <property type="match status" value="1"/>
</dbReference>
<dbReference type="PROSITE" id="PS50206">
    <property type="entry name" value="RHODANESE_3"/>
    <property type="match status" value="1"/>
</dbReference>
<accession>A0A9D1H250</accession>
<dbReference type="Proteomes" id="UP000824165">
    <property type="component" value="Unassembled WGS sequence"/>
</dbReference>
<keyword evidence="2" id="KW-0732">Signal</keyword>
<dbReference type="Pfam" id="PF00395">
    <property type="entry name" value="SLH"/>
    <property type="match status" value="1"/>
</dbReference>
<sequence>MKRLIALLLAAGILTLSVFAASAAETDTAGKTHTENTIEAELLKTLEIFDNETDLQSTVTRAEFAGYMARLLNVEEYNRYDRLYFVDVPATYWKSNSINGLAELGIISGDGKSAFRPDDNITVSEVSSMLLKAMGYDELANIEGGYPAGYMRVFSELELDSGLESSGETLTNADIAKILYNSFDVPMYKMSGASGDYVIMDGDENDTFLYNCMGIRGSRGRVTGAAGLSLTDAPALTAGHITIEGRTYDADDAYARKYLGRYVDFWYLDDEENGISEIVFMYETRESDIVTINAEDIISYDGASGSVSYYRENNTRRSAKLNINAEITVNGTKDVPSVAEAINGLKYGQITLYDTDGGNGYDAAVIEDCEVCVVNSYDGGKNVIYTDDIEGRQIAADDYAEVFVFLDSGETSSLSDIREGDVLTIIRSDDYLEIYISRKTAAGVIDFSTADSVTIDDTEYPLNDYITETHGLVFNAGSSVLIRLDRFGIVVDCESEGGDDMSLAYIRSIYRDEAGDLFFKLYLFTHEFVTLKPAQRVTVDGAGYKNTELELGVFSANGGVFTPMLIRYGVNADGEINRIDTPVKTLGEPEETLTCNQEFDSLAYNGSGRIGTKNVLSLDGTTVLAVPTDTKVAKAGLKDFELGTPRDMMIGDVTYEVATYTIGDNKGAEDIAVIKRDLEYRVDYLSPLLLVGNIYEGLNGDEEVVKIIEGMQGTSERKYYLDPSDIPDGMEINKGDILHIEADGQNNIRSIEMLYRYTQENYGDPTPQWGSAMYGSFNDSFRLSWGYITSIEDKVIKWGYTSPDEVDEAYYWTQNVVFFDGTRAWIGTLDEVTTAESNPVSPDRIIVKARYGTISYVFIYKDPT</sequence>
<feature type="signal peptide" evidence="2">
    <location>
        <begin position="1"/>
        <end position="23"/>
    </location>
</feature>
<evidence type="ECO:0000256" key="1">
    <source>
        <dbReference type="ARBA" id="ARBA00022737"/>
    </source>
</evidence>
<evidence type="ECO:0000313" key="5">
    <source>
        <dbReference type="EMBL" id="HIT84501.1"/>
    </source>
</evidence>
<dbReference type="InterPro" id="IPR001119">
    <property type="entry name" value="SLH_dom"/>
</dbReference>
<feature type="chain" id="PRO_5038800232" evidence="2">
    <location>
        <begin position="24"/>
        <end position="864"/>
    </location>
</feature>
<evidence type="ECO:0000256" key="2">
    <source>
        <dbReference type="SAM" id="SignalP"/>
    </source>
</evidence>
<evidence type="ECO:0000313" key="6">
    <source>
        <dbReference type="Proteomes" id="UP000824165"/>
    </source>
</evidence>
<organism evidence="5 6">
    <name type="scientific">Candidatus Ornithomonoglobus intestinigallinarum</name>
    <dbReference type="NCBI Taxonomy" id="2840894"/>
    <lineage>
        <taxon>Bacteria</taxon>
        <taxon>Bacillati</taxon>
        <taxon>Bacillota</taxon>
        <taxon>Clostridia</taxon>
        <taxon>Candidatus Ornithomonoglobus</taxon>
    </lineage>
</organism>
<protein>
    <submittedName>
        <fullName evidence="5">S-layer homology domain-containing protein</fullName>
    </submittedName>
</protein>
<keyword evidence="1" id="KW-0677">Repeat</keyword>
<evidence type="ECO:0000259" key="3">
    <source>
        <dbReference type="PROSITE" id="PS50206"/>
    </source>
</evidence>
<feature type="domain" description="SLH" evidence="4">
    <location>
        <begin position="81"/>
        <end position="144"/>
    </location>
</feature>
<reference evidence="5" key="2">
    <citation type="journal article" date="2021" name="PeerJ">
        <title>Extensive microbial diversity within the chicken gut microbiome revealed by metagenomics and culture.</title>
        <authorList>
            <person name="Gilroy R."/>
            <person name="Ravi A."/>
            <person name="Getino M."/>
            <person name="Pursley I."/>
            <person name="Horton D.L."/>
            <person name="Alikhan N.F."/>
            <person name="Baker D."/>
            <person name="Gharbi K."/>
            <person name="Hall N."/>
            <person name="Watson M."/>
            <person name="Adriaenssens E.M."/>
            <person name="Foster-Nyarko E."/>
            <person name="Jarju S."/>
            <person name="Secka A."/>
            <person name="Antonio M."/>
            <person name="Oren A."/>
            <person name="Chaudhuri R.R."/>
            <person name="La Ragione R."/>
            <person name="Hildebrand F."/>
            <person name="Pallen M.J."/>
        </authorList>
    </citation>
    <scope>NUCLEOTIDE SEQUENCE</scope>
    <source>
        <strain evidence="5">CHK181-108</strain>
    </source>
</reference>
<dbReference type="InterPro" id="IPR001763">
    <property type="entry name" value="Rhodanese-like_dom"/>
</dbReference>
<dbReference type="EMBL" id="DVLU01000009">
    <property type="protein sequence ID" value="HIT84501.1"/>
    <property type="molecule type" value="Genomic_DNA"/>
</dbReference>
<dbReference type="AlphaFoldDB" id="A0A9D1H250"/>
<reference evidence="5" key="1">
    <citation type="submission" date="2020-10" db="EMBL/GenBank/DDBJ databases">
        <authorList>
            <person name="Gilroy R."/>
        </authorList>
    </citation>
    <scope>NUCLEOTIDE SEQUENCE</scope>
    <source>
        <strain evidence="5">CHK181-108</strain>
    </source>
</reference>
<feature type="domain" description="Rhodanese" evidence="3">
    <location>
        <begin position="124"/>
        <end position="158"/>
    </location>
</feature>
<evidence type="ECO:0000259" key="4">
    <source>
        <dbReference type="PROSITE" id="PS51272"/>
    </source>
</evidence>
<comment type="caution">
    <text evidence="5">The sequence shown here is derived from an EMBL/GenBank/DDBJ whole genome shotgun (WGS) entry which is preliminary data.</text>
</comment>
<proteinExistence type="predicted"/>